<reference evidence="10 11" key="1">
    <citation type="submission" date="2024-09" db="EMBL/GenBank/DDBJ databases">
        <title>Chromosome-scale assembly of Riccia sorocarpa.</title>
        <authorList>
            <person name="Paukszto L."/>
        </authorList>
    </citation>
    <scope>NUCLEOTIDE SEQUENCE [LARGE SCALE GENOMIC DNA]</scope>
    <source>
        <strain evidence="10">LP-2024</strain>
        <tissue evidence="10">Aerial parts of the thallus</tissue>
    </source>
</reference>
<feature type="compositionally biased region" description="Pro residues" evidence="7">
    <location>
        <begin position="1402"/>
        <end position="1414"/>
    </location>
</feature>
<feature type="region of interest" description="Disordered" evidence="7">
    <location>
        <begin position="514"/>
        <end position="534"/>
    </location>
</feature>
<dbReference type="InterPro" id="IPR024340">
    <property type="entry name" value="Sec16_CCD"/>
</dbReference>
<proteinExistence type="inferred from homology"/>
<dbReference type="PANTHER" id="PTHR13402">
    <property type="entry name" value="RGPR-RELATED"/>
    <property type="match status" value="1"/>
</dbReference>
<feature type="compositionally biased region" description="Low complexity" evidence="7">
    <location>
        <begin position="645"/>
        <end position="656"/>
    </location>
</feature>
<feature type="compositionally biased region" description="Low complexity" evidence="7">
    <location>
        <begin position="322"/>
        <end position="332"/>
    </location>
</feature>
<dbReference type="EMBL" id="JBJQOH010000006">
    <property type="protein sequence ID" value="KAL3685238.1"/>
    <property type="molecule type" value="Genomic_DNA"/>
</dbReference>
<dbReference type="GO" id="GO:0016192">
    <property type="term" value="P:vesicle-mediated transport"/>
    <property type="evidence" value="ECO:0007669"/>
    <property type="project" value="UniProtKB-KW"/>
</dbReference>
<dbReference type="GO" id="GO:0070971">
    <property type="term" value="C:endoplasmic reticulum exit site"/>
    <property type="evidence" value="ECO:0007669"/>
    <property type="project" value="UniProtKB-ARBA"/>
</dbReference>
<feature type="region of interest" description="Disordered" evidence="7">
    <location>
        <begin position="25"/>
        <end position="206"/>
    </location>
</feature>
<feature type="region of interest" description="Disordered" evidence="7">
    <location>
        <begin position="1368"/>
        <end position="1425"/>
    </location>
</feature>
<keyword evidence="6" id="KW-0333">Golgi apparatus</keyword>
<accession>A0ABD3H1W0</accession>
<keyword evidence="5 6" id="KW-0931">ER-Golgi transport</keyword>
<organism evidence="10 11">
    <name type="scientific">Riccia sorocarpa</name>
    <dbReference type="NCBI Taxonomy" id="122646"/>
    <lineage>
        <taxon>Eukaryota</taxon>
        <taxon>Viridiplantae</taxon>
        <taxon>Streptophyta</taxon>
        <taxon>Embryophyta</taxon>
        <taxon>Marchantiophyta</taxon>
        <taxon>Marchantiopsida</taxon>
        <taxon>Marchantiidae</taxon>
        <taxon>Marchantiales</taxon>
        <taxon>Ricciaceae</taxon>
        <taxon>Riccia</taxon>
    </lineage>
</organism>
<feature type="domain" description="Sec16 Sec23-binding" evidence="8">
    <location>
        <begin position="941"/>
        <end position="1233"/>
    </location>
</feature>
<dbReference type="Gene3D" id="1.25.40.1030">
    <property type="match status" value="1"/>
</dbReference>
<dbReference type="CDD" id="cd09233">
    <property type="entry name" value="ACE1-Sec16-like"/>
    <property type="match status" value="1"/>
</dbReference>
<feature type="region of interest" description="Disordered" evidence="7">
    <location>
        <begin position="1231"/>
        <end position="1317"/>
    </location>
</feature>
<dbReference type="Pfam" id="PF12931">
    <property type="entry name" value="TPR_Sec16"/>
    <property type="match status" value="1"/>
</dbReference>
<dbReference type="PANTHER" id="PTHR13402:SF6">
    <property type="entry name" value="SECRETORY 16, ISOFORM I"/>
    <property type="match status" value="1"/>
</dbReference>
<feature type="compositionally biased region" description="Polar residues" evidence="7">
    <location>
        <begin position="362"/>
        <end position="392"/>
    </location>
</feature>
<feature type="compositionally biased region" description="Polar residues" evidence="7">
    <location>
        <begin position="525"/>
        <end position="534"/>
    </location>
</feature>
<comment type="caution">
    <text evidence="10">The sequence shown here is derived from an EMBL/GenBank/DDBJ whole genome shotgun (WGS) entry which is preliminary data.</text>
</comment>
<sequence>MSPVPSPALQAGDDVDASFFDQLGDELDFPVSGDDTQRSQDSENTNLAATPEAGEHIPSATRSLISKETLQGEDSVQEDSNTQLDFELDDSFSGLKISEDDSPAKSSSSDLHHLSNGDIQGENSELNSFSSSTPDDYFPNDSQPDSSRGDLVQDNVDSSDSLGKDEIAPNSSPSEAVASPPGSSPKDMSGESTSEEEVKLSGVSKSPVATVKVTEVQWSDFGASAGFGSFSDLLSSFPADPSQQIAETFNSGTEFFQLTADPPLDYGSYSEEQMAAAAVFDLQQANSVTQTLNAAEIPSDLRNPVQESQTSVFPSSEELNTSWQSQGQQQPYIQSDQVHQSEWQNPYPGWWYNVVTGEWLQENSSDNGTGGVSSLDTNGQYGSSGQTGNEQGYWQDPETIAPTNQLNEQTVYERGNNVTSMSSRGEYGSQWNGQNQGIPSAIVENPLFEETIVQEKDPSWQSSGEAGAVQESASWEDQYPGWFYDYQAQEWKQTSPPGATGGYGASEASDVLQQLEPSHSRVEGASSNVENQSQRYDSVGWSAVENHQETPAVHYTQETPNGYGNASSSVQFESISSSSSGFPTLSTSIPTVAEVDSRQWTEAQSNAQSGQSSSYYSTPSFKQEGEVEQSQVLNDHYSLPPAGYSMQQPDQQSASQPPEPLYNGYATSSAFASSYSQIPQYETNDMRYNQFSGHQVPGFTAQTWPTVSHYSMPQHTGSSYQPQTHSGYDPMTPPKSVDEALRTSVGRPAHALTSFGFGGKLLIMKLRGSVSLHASDGTQSVSSGQVSAPGPIHVQSLSQIVAQSEDQGRPEPGKLYFNALARQAFSGPLAGGSVSSKELFKWLDERISNCRTEEPDCRNAASLSMLWGLLKVACQHYGKLRSAMGTTGLTSQEEDGPEVALANLLTSGANQGSWSMGTFASTVCLQPLPSEHQLQATATEVKKLLVMGKRKEALNHALQGQLWGPALVLARQLGEKFYSDAVAQMAQCQFLPGSPLRTLSLLIAGQPADVFTEKAMPAAPGTSLMQNPATSGVASQDGLNSMLEEWQENLSIMAANRTNGDDRVISHLGDCLWKVKGEVAAAHICYLVADAVFEPYTSTSRLCLTGADHWSNPRTFATPEAIQRTEVYEYSKVLGNSQFTLVPFQPYKLIYASMLAEAGKTNEALRYCQAVLKTLKTASRAPEVETCRQAAVALEERLRIHTQGGHTGSLAPAKIVGKLFSVLDRGIHGIIGGPPQSSEQAQQSFKSDTVNGLQDPYSSTRVGGSPDRAGAPLVPSLSAEKLKDVKKSMPPRSISEPDFGSASMKGKSMETKTSSGAGGYLGRLSSSLFQKAGGIVGFRKKEAKLGEKNKFYYDEKLKKWVEEGVDPVEEAPLPPPPTAAKFSNKVEEPTPEIQAGLGDGPGPRPLSGTPPVPPSNQFSARTKQGVRSRYVDTFNKGGTAALPKPVTSSLFPALQPVGAPMQPMSFFVPGPSADSSKPENGITLNEENHTGNLPGIAFDTEDRTGAGRSTSAQNSVQQNTIVGTPLHRVGSAENAPAAVGSVALEEENRTGRSMSNGGTGLANGYHSRANSWGGYPSNFQSSQFVTDGSAPSTSFSGHNGFLDQSSATPTPTVNSYFVSPPTKVETFYASPGNGTVDASLPTPPSIEPFTTSMASGVLDERGGVPAPVSLAADDLQEVVAHNFEILVGLCRNAADSRGGILILWGAHIAVHALQRRINVHGSVKEVLAASLGVQMIILVRVLEEGKQPDNDSLRVPAASQRELRFDRLSVDCIRRYHGLRLPPSGIAGEMRTSFSSAGHV</sequence>
<gene>
    <name evidence="10" type="ORF">R1sor_003260</name>
</gene>
<name>A0ABD3H1W0_9MARC</name>
<feature type="region of interest" description="Disordered" evidence="7">
    <location>
        <begin position="307"/>
        <end position="332"/>
    </location>
</feature>
<dbReference type="InterPro" id="IPR024298">
    <property type="entry name" value="Sec16_Sec23-bd"/>
</dbReference>
<keyword evidence="6" id="KW-0653">Protein transport</keyword>
<feature type="compositionally biased region" description="Polar residues" evidence="7">
    <location>
        <begin position="60"/>
        <end position="84"/>
    </location>
</feature>
<keyword evidence="11" id="KW-1185">Reference proteome</keyword>
<keyword evidence="4 6" id="KW-0256">Endoplasmic reticulum</keyword>
<feature type="compositionally biased region" description="Polar residues" evidence="7">
    <location>
        <begin position="117"/>
        <end position="146"/>
    </location>
</feature>
<keyword evidence="6" id="KW-0472">Membrane</keyword>
<evidence type="ECO:0000313" key="11">
    <source>
        <dbReference type="Proteomes" id="UP001633002"/>
    </source>
</evidence>
<feature type="region of interest" description="Disordered" evidence="7">
    <location>
        <begin position="599"/>
        <end position="663"/>
    </location>
</feature>
<feature type="region of interest" description="Disordered" evidence="7">
    <location>
        <begin position="362"/>
        <end position="396"/>
    </location>
</feature>
<dbReference type="Pfam" id="PF12932">
    <property type="entry name" value="Sec16"/>
    <property type="match status" value="1"/>
</dbReference>
<feature type="compositionally biased region" description="Polar residues" evidence="7">
    <location>
        <begin position="307"/>
        <end position="321"/>
    </location>
</feature>
<dbReference type="GO" id="GO:0015031">
    <property type="term" value="P:protein transport"/>
    <property type="evidence" value="ECO:0007669"/>
    <property type="project" value="UniProtKB-KW"/>
</dbReference>
<evidence type="ECO:0000256" key="1">
    <source>
        <dbReference type="ARBA" id="ARBA00004240"/>
    </source>
</evidence>
<evidence type="ECO:0000256" key="3">
    <source>
        <dbReference type="ARBA" id="ARBA00022448"/>
    </source>
</evidence>
<evidence type="ECO:0000259" key="9">
    <source>
        <dbReference type="Pfam" id="PF12932"/>
    </source>
</evidence>
<evidence type="ECO:0000313" key="10">
    <source>
        <dbReference type="EMBL" id="KAL3685238.1"/>
    </source>
</evidence>
<feature type="compositionally biased region" description="Polar residues" evidence="7">
    <location>
        <begin position="1235"/>
        <end position="1262"/>
    </location>
</feature>
<feature type="domain" description="Sec16 central conserved" evidence="9">
    <location>
        <begin position="750"/>
        <end position="878"/>
    </location>
</feature>
<evidence type="ECO:0000256" key="4">
    <source>
        <dbReference type="ARBA" id="ARBA00022824"/>
    </source>
</evidence>
<protein>
    <recommendedName>
        <fullName evidence="6">Protein transport protein sec16</fullName>
    </recommendedName>
</protein>
<evidence type="ECO:0000256" key="6">
    <source>
        <dbReference type="RuleBase" id="RU364101"/>
    </source>
</evidence>
<comment type="similarity">
    <text evidence="2 6">Belongs to the SEC16 family.</text>
</comment>
<comment type="subcellular location">
    <subcellularLocation>
        <location evidence="1">Endoplasmic reticulum</location>
    </subcellularLocation>
    <subcellularLocation>
        <location evidence="6">Golgi apparatus membrane</location>
    </subcellularLocation>
</comment>
<dbReference type="Proteomes" id="UP001633002">
    <property type="component" value="Unassembled WGS sequence"/>
</dbReference>
<dbReference type="GO" id="GO:0000139">
    <property type="term" value="C:Golgi membrane"/>
    <property type="evidence" value="ECO:0007669"/>
    <property type="project" value="UniProtKB-SubCell"/>
</dbReference>
<evidence type="ECO:0000259" key="8">
    <source>
        <dbReference type="Pfam" id="PF12931"/>
    </source>
</evidence>
<evidence type="ECO:0000256" key="2">
    <source>
        <dbReference type="ARBA" id="ARBA00005927"/>
    </source>
</evidence>
<feature type="compositionally biased region" description="Low complexity" evidence="7">
    <location>
        <begin position="604"/>
        <end position="622"/>
    </location>
</feature>
<keyword evidence="3 6" id="KW-0813">Transport</keyword>
<evidence type="ECO:0000256" key="7">
    <source>
        <dbReference type="SAM" id="MobiDB-lite"/>
    </source>
</evidence>
<evidence type="ECO:0000256" key="5">
    <source>
        <dbReference type="ARBA" id="ARBA00022892"/>
    </source>
</evidence>